<sequence length="92" mass="10853">MSDAEVSSHGEYIKRLFIERTENYDIPQLERLYTRIMKGIFETKAKGFEDGPRRLKRNKKEPKRRKKSCRDSNRNCDGQWHIPSPPTPSSTN</sequence>
<feature type="region of interest" description="Disordered" evidence="1">
    <location>
        <begin position="47"/>
        <end position="92"/>
    </location>
</feature>
<feature type="compositionally biased region" description="Basic residues" evidence="1">
    <location>
        <begin position="54"/>
        <end position="68"/>
    </location>
</feature>
<gene>
    <name evidence="2" type="ORF">OIU77_002986</name>
</gene>
<reference evidence="2" key="2">
    <citation type="journal article" date="2023" name="Int. J. Mol. Sci.">
        <title>De Novo Assembly and Annotation of 11 Diverse Shrub Willow (Salix) Genomes Reveals Novel Gene Organization in Sex-Linked Regions.</title>
        <authorList>
            <person name="Hyden B."/>
            <person name="Feng K."/>
            <person name="Yates T.B."/>
            <person name="Jawdy S."/>
            <person name="Cereghino C."/>
            <person name="Smart L.B."/>
            <person name="Muchero W."/>
        </authorList>
    </citation>
    <scope>NUCLEOTIDE SEQUENCE</scope>
    <source>
        <tissue evidence="2">Shoot tip</tissue>
    </source>
</reference>
<feature type="compositionally biased region" description="Pro residues" evidence="1">
    <location>
        <begin position="83"/>
        <end position="92"/>
    </location>
</feature>
<proteinExistence type="predicted"/>
<evidence type="ECO:0000256" key="1">
    <source>
        <dbReference type="SAM" id="MobiDB-lite"/>
    </source>
</evidence>
<protein>
    <submittedName>
        <fullName evidence="2">Uncharacterized protein</fullName>
    </submittedName>
</protein>
<keyword evidence="3" id="KW-1185">Reference proteome</keyword>
<dbReference type="Proteomes" id="UP001141253">
    <property type="component" value="Chromosome 7"/>
</dbReference>
<organism evidence="2 3">
    <name type="scientific">Salix suchowensis</name>
    <dbReference type="NCBI Taxonomy" id="1278906"/>
    <lineage>
        <taxon>Eukaryota</taxon>
        <taxon>Viridiplantae</taxon>
        <taxon>Streptophyta</taxon>
        <taxon>Embryophyta</taxon>
        <taxon>Tracheophyta</taxon>
        <taxon>Spermatophyta</taxon>
        <taxon>Magnoliopsida</taxon>
        <taxon>eudicotyledons</taxon>
        <taxon>Gunneridae</taxon>
        <taxon>Pentapetalae</taxon>
        <taxon>rosids</taxon>
        <taxon>fabids</taxon>
        <taxon>Malpighiales</taxon>
        <taxon>Salicaceae</taxon>
        <taxon>Saliceae</taxon>
        <taxon>Salix</taxon>
    </lineage>
</organism>
<evidence type="ECO:0000313" key="3">
    <source>
        <dbReference type="Proteomes" id="UP001141253"/>
    </source>
</evidence>
<reference evidence="2" key="1">
    <citation type="submission" date="2022-10" db="EMBL/GenBank/DDBJ databases">
        <authorList>
            <person name="Hyden B.L."/>
            <person name="Feng K."/>
            <person name="Yates T."/>
            <person name="Jawdy S."/>
            <person name="Smart L.B."/>
            <person name="Muchero W."/>
        </authorList>
    </citation>
    <scope>NUCLEOTIDE SEQUENCE</scope>
    <source>
        <tissue evidence="2">Shoot tip</tissue>
    </source>
</reference>
<evidence type="ECO:0000313" key="2">
    <source>
        <dbReference type="EMBL" id="KAJ6366502.1"/>
    </source>
</evidence>
<accession>A0ABQ9B059</accession>
<dbReference type="EMBL" id="JAPFFI010000014">
    <property type="protein sequence ID" value="KAJ6366502.1"/>
    <property type="molecule type" value="Genomic_DNA"/>
</dbReference>
<comment type="caution">
    <text evidence="2">The sequence shown here is derived from an EMBL/GenBank/DDBJ whole genome shotgun (WGS) entry which is preliminary data.</text>
</comment>
<name>A0ABQ9B059_9ROSI</name>